<proteinExistence type="predicted"/>
<dbReference type="InterPro" id="IPR011990">
    <property type="entry name" value="TPR-like_helical_dom_sf"/>
</dbReference>
<dbReference type="Pfam" id="PF13181">
    <property type="entry name" value="TPR_8"/>
    <property type="match status" value="1"/>
</dbReference>
<evidence type="ECO:0000256" key="2">
    <source>
        <dbReference type="SAM" id="Coils"/>
    </source>
</evidence>
<evidence type="ECO:0000256" key="1">
    <source>
        <dbReference type="PROSITE-ProRule" id="PRU00339"/>
    </source>
</evidence>
<name>A0A2S3W0E0_9PROT</name>
<keyword evidence="4" id="KW-1185">Reference proteome</keyword>
<reference evidence="3 4" key="1">
    <citation type="submission" date="2018-01" db="EMBL/GenBank/DDBJ databases">
        <title>Draft Genome Sequence of Komagataeibacter maltaceti LMG 1529, a Vinegar Producing Acetic Acid Bacterium Isolated from Malt Vinegar Brewery Acetifiers.</title>
        <authorList>
            <person name="Zhang Q."/>
            <person name="Hollensteiner J."/>
            <person name="Poehlein A."/>
            <person name="Daniel R."/>
        </authorList>
    </citation>
    <scope>NUCLEOTIDE SEQUENCE [LARGE SCALE GENOMIC DNA]</scope>
    <source>
        <strain evidence="3 4">LMG 1529</strain>
    </source>
</reference>
<feature type="coiled-coil region" evidence="2">
    <location>
        <begin position="1"/>
        <end position="96"/>
    </location>
</feature>
<dbReference type="Proteomes" id="UP000237344">
    <property type="component" value="Unassembled WGS sequence"/>
</dbReference>
<keyword evidence="1" id="KW-0802">TPR repeat</keyword>
<feature type="repeat" description="TPR" evidence="1">
    <location>
        <begin position="159"/>
        <end position="192"/>
    </location>
</feature>
<keyword evidence="2" id="KW-0175">Coiled coil</keyword>
<dbReference type="Gene3D" id="1.25.40.10">
    <property type="entry name" value="Tetratricopeptide repeat domain"/>
    <property type="match status" value="1"/>
</dbReference>
<gene>
    <name evidence="3" type="ORF">KMAL_23510</name>
</gene>
<comment type="caution">
    <text evidence="3">The sequence shown here is derived from an EMBL/GenBank/DDBJ whole genome shotgun (WGS) entry which is preliminary data.</text>
</comment>
<dbReference type="EMBL" id="POTC01000036">
    <property type="protein sequence ID" value="POF62013.1"/>
    <property type="molecule type" value="Genomic_DNA"/>
</dbReference>
<evidence type="ECO:0000313" key="3">
    <source>
        <dbReference type="EMBL" id="POF62013.1"/>
    </source>
</evidence>
<organism evidence="3 4">
    <name type="scientific">Novacetimonas maltaceti</name>
    <dbReference type="NCBI Taxonomy" id="1203393"/>
    <lineage>
        <taxon>Bacteria</taxon>
        <taxon>Pseudomonadati</taxon>
        <taxon>Pseudomonadota</taxon>
        <taxon>Alphaproteobacteria</taxon>
        <taxon>Acetobacterales</taxon>
        <taxon>Acetobacteraceae</taxon>
        <taxon>Novacetimonas</taxon>
    </lineage>
</organism>
<accession>A0A2S3W0E0</accession>
<protein>
    <submittedName>
        <fullName evidence="3">Uncharacterized protein</fullName>
    </submittedName>
</protein>
<dbReference type="SUPFAM" id="SSF48452">
    <property type="entry name" value="TPR-like"/>
    <property type="match status" value="1"/>
</dbReference>
<dbReference type="InterPro" id="IPR019734">
    <property type="entry name" value="TPR_rpt"/>
</dbReference>
<sequence length="207" mass="24405">MTLKDDEIASLQKNLEEERHNLKFKENMIQSLRKSLRKTQMICDRYAEELEAASVERRELLKLKKYDGYAEELETARAEREELLKLKENVMKLENRTDVPLKFRILFGKAENPQPIVGTFEKLADKRQLFLARKAARKKKWAKAEKYYADMLKRYLNRPRILVQYGHVLKEQGLHDAAFAAYAQALKLDPGNGELQQHVEHLRHLRS</sequence>
<dbReference type="AlphaFoldDB" id="A0A2S3W0E0"/>
<dbReference type="PROSITE" id="PS50005">
    <property type="entry name" value="TPR"/>
    <property type="match status" value="1"/>
</dbReference>
<evidence type="ECO:0000313" key="4">
    <source>
        <dbReference type="Proteomes" id="UP000237344"/>
    </source>
</evidence>
<dbReference type="RefSeq" id="WP_110095906.1">
    <property type="nucleotide sequence ID" value="NZ_NKUE01000026.1"/>
</dbReference>